<dbReference type="AlphaFoldDB" id="A0A2K3KQC5"/>
<comment type="caution">
    <text evidence="2">The sequence shown here is derived from an EMBL/GenBank/DDBJ whole genome shotgun (WGS) entry which is preliminary data.</text>
</comment>
<accession>A0A2K3KQC5</accession>
<dbReference type="PANTHER" id="PTHR31635">
    <property type="entry name" value="REVERSE TRANSCRIPTASE DOMAIN-CONTAINING PROTEIN-RELATED"/>
    <property type="match status" value="1"/>
</dbReference>
<feature type="compositionally biased region" description="Basic and acidic residues" evidence="1">
    <location>
        <begin position="10"/>
        <end position="26"/>
    </location>
</feature>
<gene>
    <name evidence="2" type="ORF">L195_g056192</name>
</gene>
<feature type="non-terminal residue" evidence="2">
    <location>
        <position position="110"/>
    </location>
</feature>
<proteinExistence type="predicted"/>
<dbReference type="PANTHER" id="PTHR31635:SF196">
    <property type="entry name" value="REVERSE TRANSCRIPTASE DOMAIN-CONTAINING PROTEIN-RELATED"/>
    <property type="match status" value="1"/>
</dbReference>
<dbReference type="EMBL" id="ASHM01105436">
    <property type="protein sequence ID" value="PNX68482.1"/>
    <property type="molecule type" value="Genomic_DNA"/>
</dbReference>
<evidence type="ECO:0000256" key="1">
    <source>
        <dbReference type="SAM" id="MobiDB-lite"/>
    </source>
</evidence>
<protein>
    <submittedName>
        <fullName evidence="2">Uncharacterized protein</fullName>
    </submittedName>
</protein>
<dbReference type="Proteomes" id="UP000236291">
    <property type="component" value="Unassembled WGS sequence"/>
</dbReference>
<sequence>MKANIRRSKNKIEKITDSHGHTHTNDDGIEKVLVDHFKTLFTKQDAQAIPDTIRVVKDRINTDMYQELNRHFTKEEVFQAIKEMKALAAPGPDGLPAIFYHTHWEVIGKE</sequence>
<reference evidence="2 3" key="2">
    <citation type="journal article" date="2017" name="Front. Plant Sci.">
        <title>Gene Classification and Mining of Molecular Markers Useful in Red Clover (Trifolium pratense) Breeding.</title>
        <authorList>
            <person name="Istvanek J."/>
            <person name="Dluhosova J."/>
            <person name="Dluhos P."/>
            <person name="Patkova L."/>
            <person name="Nedelnik J."/>
            <person name="Repkova J."/>
        </authorList>
    </citation>
    <scope>NUCLEOTIDE SEQUENCE [LARGE SCALE GENOMIC DNA]</scope>
    <source>
        <strain evidence="3">cv. Tatra</strain>
        <tissue evidence="2">Young leaves</tissue>
    </source>
</reference>
<evidence type="ECO:0000313" key="3">
    <source>
        <dbReference type="Proteomes" id="UP000236291"/>
    </source>
</evidence>
<evidence type="ECO:0000313" key="2">
    <source>
        <dbReference type="EMBL" id="PNX68482.1"/>
    </source>
</evidence>
<organism evidence="2 3">
    <name type="scientific">Trifolium pratense</name>
    <name type="common">Red clover</name>
    <dbReference type="NCBI Taxonomy" id="57577"/>
    <lineage>
        <taxon>Eukaryota</taxon>
        <taxon>Viridiplantae</taxon>
        <taxon>Streptophyta</taxon>
        <taxon>Embryophyta</taxon>
        <taxon>Tracheophyta</taxon>
        <taxon>Spermatophyta</taxon>
        <taxon>Magnoliopsida</taxon>
        <taxon>eudicotyledons</taxon>
        <taxon>Gunneridae</taxon>
        <taxon>Pentapetalae</taxon>
        <taxon>rosids</taxon>
        <taxon>fabids</taxon>
        <taxon>Fabales</taxon>
        <taxon>Fabaceae</taxon>
        <taxon>Papilionoideae</taxon>
        <taxon>50 kb inversion clade</taxon>
        <taxon>NPAAA clade</taxon>
        <taxon>Hologalegina</taxon>
        <taxon>IRL clade</taxon>
        <taxon>Trifolieae</taxon>
        <taxon>Trifolium</taxon>
    </lineage>
</organism>
<feature type="region of interest" description="Disordered" evidence="1">
    <location>
        <begin position="1"/>
        <end position="26"/>
    </location>
</feature>
<reference evidence="2 3" key="1">
    <citation type="journal article" date="2014" name="Am. J. Bot.">
        <title>Genome assembly and annotation for red clover (Trifolium pratense; Fabaceae).</title>
        <authorList>
            <person name="Istvanek J."/>
            <person name="Jaros M."/>
            <person name="Krenek A."/>
            <person name="Repkova J."/>
        </authorList>
    </citation>
    <scope>NUCLEOTIDE SEQUENCE [LARGE SCALE GENOMIC DNA]</scope>
    <source>
        <strain evidence="3">cv. Tatra</strain>
        <tissue evidence="2">Young leaves</tissue>
    </source>
</reference>
<name>A0A2K3KQC5_TRIPR</name>